<accession>A0A6N2K8W9</accession>
<sequence length="108" mass="12106">MEGLQHFNILQLMMYTNCIRDNKCSFGESSLCVNFTNWAHDSMRTTCSSVDQAVKVPHVPLLSDIRCSAESLEHASARNNEEWLDCLRKDHGSIPTQSGTCDAIISSR</sequence>
<dbReference type="AlphaFoldDB" id="A0A6N2K8W9"/>
<gene>
    <name evidence="1" type="ORF">SVIM_LOCUS50889</name>
</gene>
<organism evidence="1">
    <name type="scientific">Salix viminalis</name>
    <name type="common">Common osier</name>
    <name type="synonym">Basket willow</name>
    <dbReference type="NCBI Taxonomy" id="40686"/>
    <lineage>
        <taxon>Eukaryota</taxon>
        <taxon>Viridiplantae</taxon>
        <taxon>Streptophyta</taxon>
        <taxon>Embryophyta</taxon>
        <taxon>Tracheophyta</taxon>
        <taxon>Spermatophyta</taxon>
        <taxon>Magnoliopsida</taxon>
        <taxon>eudicotyledons</taxon>
        <taxon>Gunneridae</taxon>
        <taxon>Pentapetalae</taxon>
        <taxon>rosids</taxon>
        <taxon>fabids</taxon>
        <taxon>Malpighiales</taxon>
        <taxon>Salicaceae</taxon>
        <taxon>Saliceae</taxon>
        <taxon>Salix</taxon>
    </lineage>
</organism>
<protein>
    <submittedName>
        <fullName evidence="1">Uncharacterized protein</fullName>
    </submittedName>
</protein>
<name>A0A6N2K8W9_SALVM</name>
<evidence type="ECO:0000313" key="1">
    <source>
        <dbReference type="EMBL" id="VFU24851.1"/>
    </source>
</evidence>
<dbReference type="EMBL" id="CAADRP010000202">
    <property type="protein sequence ID" value="VFU24851.1"/>
    <property type="molecule type" value="Genomic_DNA"/>
</dbReference>
<reference evidence="1" key="1">
    <citation type="submission" date="2019-03" db="EMBL/GenBank/DDBJ databases">
        <authorList>
            <person name="Mank J."/>
            <person name="Almeida P."/>
        </authorList>
    </citation>
    <scope>NUCLEOTIDE SEQUENCE</scope>
    <source>
        <strain evidence="1">78183</strain>
    </source>
</reference>
<proteinExistence type="predicted"/>